<sequence>MPALRTGADHRAPPTTHPMTLVHGTLLGHPHTPVEFRYPSRTPCPW</sequence>
<organism evidence="2">
    <name type="scientific">Verrucosispora sp. MS100047</name>
    <dbReference type="NCBI Taxonomy" id="1410949"/>
    <lineage>
        <taxon>Bacteria</taxon>
        <taxon>Bacillati</taxon>
        <taxon>Actinomycetota</taxon>
        <taxon>Actinomycetes</taxon>
        <taxon>Micromonosporales</taxon>
        <taxon>Micromonosporaceae</taxon>
        <taxon>Micromonospora</taxon>
    </lineage>
</organism>
<gene>
    <name evidence="2" type="ORF">VASRM7_326</name>
</gene>
<dbReference type="EMBL" id="KF826662">
    <property type="protein sequence ID" value="AIS85565.1"/>
    <property type="molecule type" value="Genomic_DNA"/>
</dbReference>
<accession>A0A097CSD2</accession>
<evidence type="ECO:0000256" key="1">
    <source>
        <dbReference type="SAM" id="MobiDB-lite"/>
    </source>
</evidence>
<proteinExistence type="predicted"/>
<protein>
    <submittedName>
        <fullName evidence="2">Uncharacterized protein</fullName>
    </submittedName>
</protein>
<dbReference type="AlphaFoldDB" id="A0A097CSD2"/>
<feature type="region of interest" description="Disordered" evidence="1">
    <location>
        <begin position="1"/>
        <end position="20"/>
    </location>
</feature>
<evidence type="ECO:0000313" key="2">
    <source>
        <dbReference type="EMBL" id="AIS85565.1"/>
    </source>
</evidence>
<reference evidence="2" key="1">
    <citation type="journal article" date="2016" name="Appl. Microbiol. Biotechnol.">
        <title>Anti-MRSA and anti-TB metabolites from marine-derived Verrucosispora sp. MS100047.</title>
        <authorList>
            <person name="Huang P."/>
            <person name="Xie F."/>
            <person name="Ren B."/>
            <person name="Wang Q."/>
            <person name="Wang J."/>
            <person name="Wang Q."/>
            <person name="Abdel-Mageed W.M."/>
            <person name="Liu M."/>
            <person name="Han J."/>
            <person name="Oyeleye A."/>
            <person name="Shen J."/>
            <person name="Song F."/>
            <person name="Dai H."/>
            <person name="Liu X."/>
            <person name="Zhang L."/>
        </authorList>
    </citation>
    <scope>NUCLEOTIDE SEQUENCE</scope>
    <source>
        <strain evidence="2">MS100047</strain>
    </source>
</reference>
<name>A0A097CSD2_9ACTN</name>